<dbReference type="InterPro" id="IPR049874">
    <property type="entry name" value="ROK_cs"/>
</dbReference>
<reference evidence="3" key="1">
    <citation type="journal article" date="2015" name="MBio">
        <title>Genome-resolved metagenomic analysis reveals roles for candidate phyla and other microbial community members in biogeochemical transformations in oil reservoirs.</title>
        <authorList>
            <person name="Hu P."/>
            <person name="Tom L."/>
            <person name="Singh A."/>
            <person name="Thomas B.C."/>
            <person name="Baker B.J."/>
            <person name="Piceno Y.M."/>
            <person name="Andersen G.L."/>
            <person name="Banfield J.F."/>
        </authorList>
    </citation>
    <scope>NUCLEOTIDE SEQUENCE [LARGE SCALE GENOMIC DNA]</scope>
    <source>
        <strain evidence="3">46_70</strain>
    </source>
</reference>
<dbReference type="InterPro" id="IPR000600">
    <property type="entry name" value="ROK"/>
</dbReference>
<reference evidence="2 5" key="3">
    <citation type="journal article" date="2018" name="Nat. Biotechnol.">
        <title>A standardized bacterial taxonomy based on genome phylogeny substantially revises the tree of life.</title>
        <authorList>
            <person name="Parks D.H."/>
            <person name="Chuvochina M."/>
            <person name="Waite D.W."/>
            <person name="Rinke C."/>
            <person name="Skarshewski A."/>
            <person name="Chaumeil P.A."/>
            <person name="Hugenholtz P."/>
        </authorList>
    </citation>
    <scope>NUCLEOTIDE SEQUENCE [LARGE SCALE GENOMIC DNA]</scope>
    <source>
        <strain evidence="2">UBA9905</strain>
    </source>
</reference>
<dbReference type="Gene3D" id="3.30.420.40">
    <property type="match status" value="2"/>
</dbReference>
<evidence type="ECO:0000313" key="4">
    <source>
        <dbReference type="Proteomes" id="UP000055014"/>
    </source>
</evidence>
<reference evidence="4" key="2">
    <citation type="journal article" date="2015" name="MBio">
        <title>Genome-Resolved Metagenomic Analysis Reveals Roles for Candidate Phyla and Other Microbial Community Members in Biogeochemical Transformations in Oil Reservoirs.</title>
        <authorList>
            <person name="Hu P."/>
            <person name="Tom L."/>
            <person name="Singh A."/>
            <person name="Thomas B.C."/>
            <person name="Baker B.J."/>
            <person name="Piceno Y.M."/>
            <person name="Andersen G.L."/>
            <person name="Banfield J.F."/>
        </authorList>
    </citation>
    <scope>NUCLEOTIDE SEQUENCE [LARGE SCALE GENOMIC DNA]</scope>
</reference>
<dbReference type="PANTHER" id="PTHR18964:SF149">
    <property type="entry name" value="BIFUNCTIONAL UDP-N-ACETYLGLUCOSAMINE 2-EPIMERASE_N-ACETYLMANNOSAMINE KINASE"/>
    <property type="match status" value="1"/>
</dbReference>
<evidence type="ECO:0000256" key="1">
    <source>
        <dbReference type="ARBA" id="ARBA00006479"/>
    </source>
</evidence>
<dbReference type="InterPro" id="IPR043129">
    <property type="entry name" value="ATPase_NBD"/>
</dbReference>
<evidence type="ECO:0000313" key="5">
    <source>
        <dbReference type="Proteomes" id="UP000264215"/>
    </source>
</evidence>
<accession>A0A101I8T9</accession>
<sequence>MAEHVIGIDLGGTETKIGIVQEDGKIIEKRMIPTKVFEGRIAVVTRIGDAIEELLHESGMNSSDVIGIGVGSPGSIDHETGTVLFSPNLPDWSGFGLAAMLEKITGIKTFIENDANSFILGEWAFGEFKGSQHMLGLTLGTGVGGGVITHGMLMTGSMGYGGELGHTIVEPGGPLCGCGSHGCLESLASATAIVNMAREFSKRFPESLIFASPEITAKVVFDSARAGDLAATIVVERATRALAMAISNYIHVFNPEHIIIGGGISKAGDLLIDSIQKKMPEYVMPSFNGTFSITLSKLVENAGIKGAASIVFYRIS</sequence>
<dbReference type="PATRIC" id="fig|1236046.5.peg.1383"/>
<comment type="similarity">
    <text evidence="1">Belongs to the ROK (NagC/XylR) family.</text>
</comment>
<evidence type="ECO:0000313" key="3">
    <source>
        <dbReference type="EMBL" id="KUK90863.1"/>
    </source>
</evidence>
<dbReference type="Proteomes" id="UP000055014">
    <property type="component" value="Unassembled WGS sequence"/>
</dbReference>
<organism evidence="3 4">
    <name type="scientific">Mesotoga infera</name>
    <dbReference type="NCBI Taxonomy" id="1236046"/>
    <lineage>
        <taxon>Bacteria</taxon>
        <taxon>Thermotogati</taxon>
        <taxon>Thermotogota</taxon>
        <taxon>Thermotogae</taxon>
        <taxon>Kosmotogales</taxon>
        <taxon>Kosmotogaceae</taxon>
        <taxon>Mesotoga</taxon>
    </lineage>
</organism>
<dbReference type="SUPFAM" id="SSF53067">
    <property type="entry name" value="Actin-like ATPase domain"/>
    <property type="match status" value="1"/>
</dbReference>
<dbReference type="EMBL" id="DQBS01000114">
    <property type="protein sequence ID" value="HCO69881.1"/>
    <property type="molecule type" value="Genomic_DNA"/>
</dbReference>
<dbReference type="Proteomes" id="UP000264215">
    <property type="component" value="Unassembled WGS sequence"/>
</dbReference>
<dbReference type="EMBL" id="LGGW01000017">
    <property type="protein sequence ID" value="KUK90863.1"/>
    <property type="molecule type" value="Genomic_DNA"/>
</dbReference>
<dbReference type="PANTHER" id="PTHR18964">
    <property type="entry name" value="ROK (REPRESSOR, ORF, KINASE) FAMILY"/>
    <property type="match status" value="1"/>
</dbReference>
<name>A0A101I8T9_9BACT</name>
<protein>
    <submittedName>
        <fullName evidence="3">ROK family protein</fullName>
    </submittedName>
</protein>
<comment type="caution">
    <text evidence="3">The sequence shown here is derived from an EMBL/GenBank/DDBJ whole genome shotgun (WGS) entry which is preliminary data.</text>
</comment>
<dbReference type="Pfam" id="PF00480">
    <property type="entry name" value="ROK"/>
    <property type="match status" value="1"/>
</dbReference>
<proteinExistence type="inferred from homology"/>
<dbReference type="AlphaFoldDB" id="A0A101I8T9"/>
<dbReference type="PROSITE" id="PS01125">
    <property type="entry name" value="ROK"/>
    <property type="match status" value="1"/>
</dbReference>
<evidence type="ECO:0000313" key="2">
    <source>
        <dbReference type="EMBL" id="HCO69881.1"/>
    </source>
</evidence>
<gene>
    <name evidence="2" type="ORF">DIT26_04750</name>
    <name evidence="3" type="ORF">XE02_0335</name>
</gene>